<evidence type="ECO:0000256" key="4">
    <source>
        <dbReference type="ARBA" id="ARBA00022475"/>
    </source>
</evidence>
<dbReference type="GO" id="GO:0005524">
    <property type="term" value="F:ATP binding"/>
    <property type="evidence" value="ECO:0007669"/>
    <property type="project" value="UniProtKB-UniRule"/>
</dbReference>
<feature type="region of interest" description="Disordered" evidence="17">
    <location>
        <begin position="1"/>
        <end position="27"/>
    </location>
</feature>
<keyword evidence="10 18" id="KW-1133">Transmembrane helix</keyword>
<evidence type="ECO:0000256" key="17">
    <source>
        <dbReference type="SAM" id="MobiDB-lite"/>
    </source>
</evidence>
<evidence type="ECO:0000256" key="14">
    <source>
        <dbReference type="ARBA" id="ARBA00024784"/>
    </source>
</evidence>
<dbReference type="Pfam" id="PF09397">
    <property type="entry name" value="FtsK_gamma"/>
    <property type="match status" value="1"/>
</dbReference>
<comment type="similarity">
    <text evidence="2">Belongs to the FtsK/SpoIIIE/SftA family.</text>
</comment>
<keyword evidence="5 20" id="KW-0132">Cell division</keyword>
<evidence type="ECO:0000256" key="7">
    <source>
        <dbReference type="ARBA" id="ARBA00022741"/>
    </source>
</evidence>
<dbReference type="SMART" id="SM00382">
    <property type="entry name" value="AAA"/>
    <property type="match status" value="1"/>
</dbReference>
<evidence type="ECO:0000313" key="21">
    <source>
        <dbReference type="Proteomes" id="UP000247346"/>
    </source>
</evidence>
<keyword evidence="13" id="KW-0131">Cell cycle</keyword>
<feature type="transmembrane region" description="Helical" evidence="18">
    <location>
        <begin position="169"/>
        <end position="199"/>
    </location>
</feature>
<dbReference type="InterPro" id="IPR027417">
    <property type="entry name" value="P-loop_NTPase"/>
</dbReference>
<dbReference type="InterPro" id="IPR025199">
    <property type="entry name" value="FtsK_4TM"/>
</dbReference>
<keyword evidence="4" id="KW-1003">Cell membrane</keyword>
<evidence type="ECO:0000256" key="12">
    <source>
        <dbReference type="ARBA" id="ARBA00023136"/>
    </source>
</evidence>
<dbReference type="Pfam" id="PF17854">
    <property type="entry name" value="FtsK_alpha"/>
    <property type="match status" value="1"/>
</dbReference>
<protein>
    <recommendedName>
        <fullName evidence="3">DNA translocase FtsK</fullName>
    </recommendedName>
</protein>
<comment type="subcellular location">
    <subcellularLocation>
        <location evidence="1">Cell membrane</location>
        <topology evidence="1">Multi-pass membrane protein</topology>
    </subcellularLocation>
</comment>
<feature type="transmembrane region" description="Helical" evidence="18">
    <location>
        <begin position="125"/>
        <end position="149"/>
    </location>
</feature>
<dbReference type="SUPFAM" id="SSF52540">
    <property type="entry name" value="P-loop containing nucleoside triphosphate hydrolases"/>
    <property type="match status" value="1"/>
</dbReference>
<comment type="subunit">
    <text evidence="15">Homohexamer. Forms a ring that surrounds DNA.</text>
</comment>
<feature type="transmembrane region" description="Helical" evidence="18">
    <location>
        <begin position="36"/>
        <end position="57"/>
    </location>
</feature>
<keyword evidence="8" id="KW-0159">Chromosome partition</keyword>
<dbReference type="RefSeq" id="WP_010341721.1">
    <property type="nucleotide sequence ID" value="NZ_CP132343.1"/>
</dbReference>
<dbReference type="InterPro" id="IPR002543">
    <property type="entry name" value="FtsK_dom"/>
</dbReference>
<evidence type="ECO:0000256" key="11">
    <source>
        <dbReference type="ARBA" id="ARBA00023125"/>
    </source>
</evidence>
<dbReference type="Gene3D" id="1.10.10.10">
    <property type="entry name" value="Winged helix-like DNA-binding domain superfamily/Winged helix DNA-binding domain"/>
    <property type="match status" value="1"/>
</dbReference>
<keyword evidence="6 18" id="KW-0812">Transmembrane</keyword>
<dbReference type="GO" id="GO:0003677">
    <property type="term" value="F:DNA binding"/>
    <property type="evidence" value="ECO:0007669"/>
    <property type="project" value="UniProtKB-KW"/>
</dbReference>
<keyword evidence="11" id="KW-0238">DNA-binding</keyword>
<evidence type="ECO:0000256" key="9">
    <source>
        <dbReference type="ARBA" id="ARBA00022840"/>
    </source>
</evidence>
<keyword evidence="9 16" id="KW-0067">ATP-binding</keyword>
<feature type="compositionally biased region" description="Basic and acidic residues" evidence="17">
    <location>
        <begin position="1"/>
        <end position="10"/>
    </location>
</feature>
<dbReference type="Pfam" id="PF13491">
    <property type="entry name" value="FtsK_4TM"/>
    <property type="match status" value="1"/>
</dbReference>
<proteinExistence type="inferred from homology"/>
<dbReference type="InterPro" id="IPR018541">
    <property type="entry name" value="Ftsk_gamma"/>
</dbReference>
<dbReference type="FunFam" id="3.40.50.300:FF:000209">
    <property type="entry name" value="Cell division protein FtsK"/>
    <property type="match status" value="1"/>
</dbReference>
<sequence length="785" mass="84188">MAKQVPERGKSQGANAAARKQGAAPNPRRQKLWRDLALIAIAPLLLYLLASLATYSATDPGWSHTGSVVAPVHNMGGKFGAWIADVLLQLFGYVAFLLPVVIGAISWIALFGMDQDGDGEADLGPALRLVGIVGFLIAATGLLHLRLFAGDVAGAGGILGKLVGNSLGAGFGALGANLFVLVLLLVSVTLATGLSWFAVMERIGKVVMTLPALARRGTQQANEWQQTRAMREEREEVRKVDAVQRAKREPVKIEPPPAPVVEKSERAKREQQIPLFHGTGSDPSGVPPLALLDDPKPQAKGYSEETLETLSRQIEFKLKDFRIEAQVVGAYPGPVITRFEIEPAPGIKVSQISSLDKDIARGLSVKSVRVVDVIPGKSVIGLEIPNVSREMIYLSELLRSKEYDKSASPLTLALGKDIAGRPTVADLARMPHLLVAGTTGSGKSVAVNAMVLSLLYKASAKDLRMLMIDPKMLELSVYQGIPHLLAPVVTDMKEAANGLRWCVAEMERRYKLMSAVGVRNLAGFNKKVKDAQDAGQPLMDPLFKPNPDLAEAPRPLDTLPFIVIFIDEFADMMMIVGKKVEELIARLAQKARAAGIHLILATQRPSVDVITGLIKANIPTRIAFQVSSKIDSRTILDQSGAETLLGHGDMLYLPPGTAMPDRVHGAFVSDEEVHRVVEHLKASGPADYIEGVLDEVQTMGDGTVIGATGLPEAGGGGGDESDPLYDEALRIVTETRRASISGVQRRLKIGYNRAARLIEAMEAAGVVSPPEHNGDRSVLAPPPPK</sequence>
<evidence type="ECO:0000259" key="19">
    <source>
        <dbReference type="PROSITE" id="PS50901"/>
    </source>
</evidence>
<dbReference type="GO" id="GO:0007059">
    <property type="term" value="P:chromosome segregation"/>
    <property type="evidence" value="ECO:0007669"/>
    <property type="project" value="UniProtKB-KW"/>
</dbReference>
<keyword evidence="12 18" id="KW-0472">Membrane</keyword>
<dbReference type="PANTHER" id="PTHR22683:SF41">
    <property type="entry name" value="DNA TRANSLOCASE FTSK"/>
    <property type="match status" value="1"/>
</dbReference>
<dbReference type="Gene3D" id="3.40.50.300">
    <property type="entry name" value="P-loop containing nucleotide triphosphate hydrolases"/>
    <property type="match status" value="1"/>
</dbReference>
<dbReference type="SUPFAM" id="SSF46785">
    <property type="entry name" value="Winged helix' DNA-binding domain"/>
    <property type="match status" value="1"/>
</dbReference>
<dbReference type="Proteomes" id="UP000247346">
    <property type="component" value="Unassembled WGS sequence"/>
</dbReference>
<evidence type="ECO:0000256" key="18">
    <source>
        <dbReference type="SAM" id="Phobius"/>
    </source>
</evidence>
<dbReference type="CDD" id="cd01127">
    <property type="entry name" value="TrwB_TraG_TraD_VirD4"/>
    <property type="match status" value="1"/>
</dbReference>
<evidence type="ECO:0000256" key="2">
    <source>
        <dbReference type="ARBA" id="ARBA00006474"/>
    </source>
</evidence>
<dbReference type="SMART" id="SM00843">
    <property type="entry name" value="Ftsk_gamma"/>
    <property type="match status" value="1"/>
</dbReference>
<dbReference type="GeneID" id="93879119"/>
<evidence type="ECO:0000256" key="10">
    <source>
        <dbReference type="ARBA" id="ARBA00022989"/>
    </source>
</evidence>
<evidence type="ECO:0000256" key="8">
    <source>
        <dbReference type="ARBA" id="ARBA00022829"/>
    </source>
</evidence>
<dbReference type="InterPro" id="IPR041027">
    <property type="entry name" value="FtsK_alpha"/>
</dbReference>
<evidence type="ECO:0000313" key="20">
    <source>
        <dbReference type="EMBL" id="PPU83121.1"/>
    </source>
</evidence>
<dbReference type="OrthoDB" id="9807790at2"/>
<dbReference type="EMBL" id="MDEK01000006">
    <property type="protein sequence ID" value="PPU83121.1"/>
    <property type="molecule type" value="Genomic_DNA"/>
</dbReference>
<dbReference type="InterPro" id="IPR050206">
    <property type="entry name" value="FtsK/SpoIIIE/SftA"/>
</dbReference>
<feature type="compositionally biased region" description="Low complexity" evidence="17">
    <location>
        <begin position="12"/>
        <end position="27"/>
    </location>
</feature>
<dbReference type="STRING" id="56458.SB85_02050"/>
<keyword evidence="7 16" id="KW-0547">Nucleotide-binding</keyword>
<feature type="binding site" evidence="16">
    <location>
        <begin position="437"/>
        <end position="444"/>
    </location>
    <ligand>
        <name>ATP</name>
        <dbReference type="ChEBI" id="CHEBI:30616"/>
    </ligand>
</feature>
<evidence type="ECO:0000256" key="1">
    <source>
        <dbReference type="ARBA" id="ARBA00004651"/>
    </source>
</evidence>
<dbReference type="AlphaFoldDB" id="A0A2P5Z554"/>
<name>A0A2P5Z554_9XANT</name>
<dbReference type="GO" id="GO:0005886">
    <property type="term" value="C:plasma membrane"/>
    <property type="evidence" value="ECO:0007669"/>
    <property type="project" value="UniProtKB-SubCell"/>
</dbReference>
<dbReference type="InterPro" id="IPR036388">
    <property type="entry name" value="WH-like_DNA-bd_sf"/>
</dbReference>
<dbReference type="InterPro" id="IPR036390">
    <property type="entry name" value="WH_DNA-bd_sf"/>
</dbReference>
<comment type="function">
    <text evidence="14">Essential cell division protein that coordinates cell division and chromosome segregation. The N-terminus is involved in assembly of the cell-division machinery. The C-terminus functions as a DNA motor that moves dsDNA in an ATP-dependent manner towards the dif recombination site, which is located within the replication terminus region. Translocation stops specifically at Xer-dif sites, where FtsK interacts with the Xer recombinase, allowing activation of chromosome unlinking by recombination. FtsK orienting polar sequences (KOPS) guide the direction of DNA translocation. FtsK can remove proteins from DNA as it translocates, but translocation stops specifically at XerCD-dif site, thereby preventing removal of XerC and XerD from dif.</text>
</comment>
<evidence type="ECO:0000256" key="5">
    <source>
        <dbReference type="ARBA" id="ARBA00022618"/>
    </source>
</evidence>
<organism evidence="20 21">
    <name type="scientific">Xanthomonas sacchari</name>
    <dbReference type="NCBI Taxonomy" id="56458"/>
    <lineage>
        <taxon>Bacteria</taxon>
        <taxon>Pseudomonadati</taxon>
        <taxon>Pseudomonadota</taxon>
        <taxon>Gammaproteobacteria</taxon>
        <taxon>Lysobacterales</taxon>
        <taxon>Lysobacteraceae</taxon>
        <taxon>Xanthomonas</taxon>
    </lineage>
</organism>
<dbReference type="PROSITE" id="PS50901">
    <property type="entry name" value="FTSK"/>
    <property type="match status" value="1"/>
</dbReference>
<reference evidence="20 21" key="1">
    <citation type="submission" date="2016-08" db="EMBL/GenBank/DDBJ databases">
        <authorList>
            <person name="Seilhamer J.J."/>
        </authorList>
    </citation>
    <scope>NUCLEOTIDE SEQUENCE [LARGE SCALE GENOMIC DNA]</scope>
    <source>
        <strain evidence="20 21">CFBP4641</strain>
    </source>
</reference>
<accession>A0A2P5Z554</accession>
<gene>
    <name evidence="20" type="ORF">XsacCFBP4641_08075</name>
</gene>
<comment type="caution">
    <text evidence="20">The sequence shown here is derived from an EMBL/GenBank/DDBJ whole genome shotgun (WGS) entry which is preliminary data.</text>
</comment>
<evidence type="ECO:0000256" key="3">
    <source>
        <dbReference type="ARBA" id="ARBA00020887"/>
    </source>
</evidence>
<feature type="domain" description="FtsK" evidence="19">
    <location>
        <begin position="420"/>
        <end position="633"/>
    </location>
</feature>
<evidence type="ECO:0000256" key="6">
    <source>
        <dbReference type="ARBA" id="ARBA00022692"/>
    </source>
</evidence>
<dbReference type="GO" id="GO:0051301">
    <property type="term" value="P:cell division"/>
    <property type="evidence" value="ECO:0007669"/>
    <property type="project" value="UniProtKB-KW"/>
</dbReference>
<evidence type="ECO:0000256" key="15">
    <source>
        <dbReference type="ARBA" id="ARBA00025923"/>
    </source>
</evidence>
<dbReference type="PANTHER" id="PTHR22683">
    <property type="entry name" value="SPORULATION PROTEIN RELATED"/>
    <property type="match status" value="1"/>
</dbReference>
<evidence type="ECO:0000256" key="16">
    <source>
        <dbReference type="PROSITE-ProRule" id="PRU00289"/>
    </source>
</evidence>
<evidence type="ECO:0000256" key="13">
    <source>
        <dbReference type="ARBA" id="ARBA00023306"/>
    </source>
</evidence>
<dbReference type="Pfam" id="PF01580">
    <property type="entry name" value="FtsK_SpoIIIE"/>
    <property type="match status" value="1"/>
</dbReference>
<feature type="transmembrane region" description="Helical" evidence="18">
    <location>
        <begin position="90"/>
        <end position="113"/>
    </location>
</feature>
<dbReference type="Gene3D" id="3.30.980.40">
    <property type="match status" value="1"/>
</dbReference>
<dbReference type="InterPro" id="IPR003593">
    <property type="entry name" value="AAA+_ATPase"/>
</dbReference>